<reference evidence="2" key="1">
    <citation type="submission" date="2021-01" db="EMBL/GenBank/DDBJ databases">
        <title>Caligus Genome Assembly.</title>
        <authorList>
            <person name="Gallardo-Escarate C."/>
        </authorList>
    </citation>
    <scope>NUCLEOTIDE SEQUENCE [LARGE SCALE GENOMIC DNA]</scope>
</reference>
<keyword evidence="1" id="KW-0255">Endonuclease</keyword>
<keyword evidence="1" id="KW-0540">Nuclease</keyword>
<dbReference type="Proteomes" id="UP000595437">
    <property type="component" value="Chromosome 13"/>
</dbReference>
<dbReference type="OrthoDB" id="10006939at2759"/>
<dbReference type="GO" id="GO:0003676">
    <property type="term" value="F:nucleic acid binding"/>
    <property type="evidence" value="ECO:0007669"/>
    <property type="project" value="InterPro"/>
</dbReference>
<accession>A0A7T8GWB4</accession>
<evidence type="ECO:0000313" key="2">
    <source>
        <dbReference type="Proteomes" id="UP000595437"/>
    </source>
</evidence>
<protein>
    <submittedName>
        <fullName evidence="1">Dde superfamily endonuclease</fullName>
    </submittedName>
</protein>
<dbReference type="InterPro" id="IPR036397">
    <property type="entry name" value="RNaseH_sf"/>
</dbReference>
<dbReference type="EMBL" id="CP045902">
    <property type="protein sequence ID" value="QQP38746.1"/>
    <property type="molecule type" value="Genomic_DNA"/>
</dbReference>
<sequence length="199" mass="22536">MNMLEVSRTFIWRTKKIIKEDGQTHKEAWTRKEAISEDTKADKAVAGKILHGSGVRCICEDLREGGQADLVMKPFKYRKMHLLNEATRVKRKARSSYCSIGTQDSPSVVVIFYDDKLFETTNKFNPQNDRILEHQKRLPDAEAGICDGLRGNGVKVNQIGYLDFLKTKAVPWIHEEFGGVPVCFQQDGAPAHTAKIEQD</sequence>
<dbReference type="GO" id="GO:0004519">
    <property type="term" value="F:endonuclease activity"/>
    <property type="evidence" value="ECO:0007669"/>
    <property type="project" value="UniProtKB-KW"/>
</dbReference>
<keyword evidence="2" id="KW-1185">Reference proteome</keyword>
<evidence type="ECO:0000313" key="1">
    <source>
        <dbReference type="EMBL" id="QQP38746.1"/>
    </source>
</evidence>
<proteinExistence type="predicted"/>
<gene>
    <name evidence="1" type="ORF">FKW44_019418</name>
</gene>
<keyword evidence="1" id="KW-0378">Hydrolase</keyword>
<name>A0A7T8GWB4_CALRO</name>
<dbReference type="AlphaFoldDB" id="A0A7T8GWB4"/>
<dbReference type="Gene3D" id="3.30.420.10">
    <property type="entry name" value="Ribonuclease H-like superfamily/Ribonuclease H"/>
    <property type="match status" value="1"/>
</dbReference>
<organism evidence="1 2">
    <name type="scientific">Caligus rogercresseyi</name>
    <name type="common">Sea louse</name>
    <dbReference type="NCBI Taxonomy" id="217165"/>
    <lineage>
        <taxon>Eukaryota</taxon>
        <taxon>Metazoa</taxon>
        <taxon>Ecdysozoa</taxon>
        <taxon>Arthropoda</taxon>
        <taxon>Crustacea</taxon>
        <taxon>Multicrustacea</taxon>
        <taxon>Hexanauplia</taxon>
        <taxon>Copepoda</taxon>
        <taxon>Siphonostomatoida</taxon>
        <taxon>Caligidae</taxon>
        <taxon>Caligus</taxon>
    </lineage>
</organism>